<feature type="binding site" evidence="14">
    <location>
        <begin position="32"/>
        <end position="36"/>
    </location>
    <ligand>
        <name>NAD(+)</name>
        <dbReference type="ChEBI" id="CHEBI:57540"/>
    </ligand>
</feature>
<reference evidence="17 18" key="1">
    <citation type="journal article" date="2017" name="Environ. Microbiol.">
        <title>Genomic and physiological analyses of 'Reinekea forsetii' reveal a versatile opportunistic lifestyle during spring algae blooms.</title>
        <authorList>
            <person name="Avci B."/>
            <person name="Hahnke R.L."/>
            <person name="Chafee M."/>
            <person name="Fischer T."/>
            <person name="Gruber-Vodicka H."/>
            <person name="Tegetmeyer H.E."/>
            <person name="Harder J."/>
            <person name="Fuchs B.M."/>
            <person name="Amann R.I."/>
            <person name="Teeling H."/>
        </authorList>
    </citation>
    <scope>NUCLEOTIDE SEQUENCE [LARGE SCALE GENOMIC DNA]</scope>
    <source>
        <strain evidence="17 18">Hel1_31_D35</strain>
    </source>
</reference>
<feature type="binding site" evidence="14">
    <location>
        <begin position="81"/>
        <end position="82"/>
    </location>
    <ligand>
        <name>NAD(+)</name>
        <dbReference type="ChEBI" id="CHEBI:57540"/>
    </ligand>
</feature>
<dbReference type="HAMAP" id="MF_01588">
    <property type="entry name" value="DNA_ligase_A"/>
    <property type="match status" value="1"/>
</dbReference>
<dbReference type="InterPro" id="IPR001679">
    <property type="entry name" value="DNA_ligase"/>
</dbReference>
<dbReference type="Pfam" id="PF12826">
    <property type="entry name" value="HHH_2"/>
    <property type="match status" value="1"/>
</dbReference>
<evidence type="ECO:0000256" key="6">
    <source>
        <dbReference type="ARBA" id="ARBA00022723"/>
    </source>
</evidence>
<keyword evidence="10 14" id="KW-0520">NAD</keyword>
<dbReference type="AlphaFoldDB" id="A0A2K8KQY3"/>
<dbReference type="Pfam" id="PF00533">
    <property type="entry name" value="BRCT"/>
    <property type="match status" value="1"/>
</dbReference>
<organism evidence="17 18">
    <name type="scientific">Reinekea forsetii</name>
    <dbReference type="NCBI Taxonomy" id="1336806"/>
    <lineage>
        <taxon>Bacteria</taxon>
        <taxon>Pseudomonadati</taxon>
        <taxon>Pseudomonadota</taxon>
        <taxon>Gammaproteobacteria</taxon>
        <taxon>Oceanospirillales</taxon>
        <taxon>Saccharospirillaceae</taxon>
        <taxon>Reinekea</taxon>
    </lineage>
</organism>
<keyword evidence="4 14" id="KW-0436">Ligase</keyword>
<dbReference type="SUPFAM" id="SSF52113">
    <property type="entry name" value="BRCT domain"/>
    <property type="match status" value="1"/>
</dbReference>
<evidence type="ECO:0000256" key="15">
    <source>
        <dbReference type="RuleBase" id="RU000618"/>
    </source>
</evidence>
<dbReference type="SUPFAM" id="SSF56091">
    <property type="entry name" value="DNA ligase/mRNA capping enzyme, catalytic domain"/>
    <property type="match status" value="1"/>
</dbReference>
<dbReference type="SUPFAM" id="SSF50249">
    <property type="entry name" value="Nucleic acid-binding proteins"/>
    <property type="match status" value="1"/>
</dbReference>
<dbReference type="Gene3D" id="6.20.10.30">
    <property type="match status" value="1"/>
</dbReference>
<dbReference type="FunFam" id="1.10.150.20:FF:000006">
    <property type="entry name" value="DNA ligase"/>
    <property type="match status" value="1"/>
</dbReference>
<dbReference type="Pfam" id="PF03119">
    <property type="entry name" value="DNA_ligase_ZBD"/>
    <property type="match status" value="1"/>
</dbReference>
<dbReference type="PIRSF" id="PIRSF001604">
    <property type="entry name" value="LigA"/>
    <property type="match status" value="1"/>
</dbReference>
<feature type="binding site" evidence="14">
    <location>
        <position position="314"/>
    </location>
    <ligand>
        <name>NAD(+)</name>
        <dbReference type="ChEBI" id="CHEBI:57540"/>
    </ligand>
</feature>
<feature type="binding site" evidence="14">
    <location>
        <position position="408"/>
    </location>
    <ligand>
        <name>Zn(2+)</name>
        <dbReference type="ChEBI" id="CHEBI:29105"/>
    </ligand>
</feature>
<proteinExistence type="inferred from homology"/>
<dbReference type="SMART" id="SM00532">
    <property type="entry name" value="LIGANc"/>
    <property type="match status" value="1"/>
</dbReference>
<feature type="domain" description="BRCT" evidence="16">
    <location>
        <begin position="590"/>
        <end position="668"/>
    </location>
</feature>
<dbReference type="KEGG" id="rfo:REIFOR_02002"/>
<evidence type="ECO:0000256" key="11">
    <source>
        <dbReference type="ARBA" id="ARBA00023204"/>
    </source>
</evidence>
<keyword evidence="18" id="KW-1185">Reference proteome</keyword>
<dbReference type="CDD" id="cd17748">
    <property type="entry name" value="BRCT_DNA_ligase_like"/>
    <property type="match status" value="1"/>
</dbReference>
<dbReference type="InterPro" id="IPR004150">
    <property type="entry name" value="NAD_DNA_ligase_OB"/>
</dbReference>
<dbReference type="GO" id="GO:0006260">
    <property type="term" value="P:DNA replication"/>
    <property type="evidence" value="ECO:0007669"/>
    <property type="project" value="UniProtKB-KW"/>
</dbReference>
<dbReference type="SMART" id="SM00292">
    <property type="entry name" value="BRCT"/>
    <property type="match status" value="1"/>
</dbReference>
<dbReference type="FunFam" id="1.10.150.20:FF:000007">
    <property type="entry name" value="DNA ligase"/>
    <property type="match status" value="1"/>
</dbReference>
<evidence type="ECO:0000256" key="3">
    <source>
        <dbReference type="ARBA" id="ARBA00013308"/>
    </source>
</evidence>
<dbReference type="Gene3D" id="3.40.50.10190">
    <property type="entry name" value="BRCT domain"/>
    <property type="match status" value="1"/>
</dbReference>
<keyword evidence="14" id="KW-0464">Manganese</keyword>
<dbReference type="Gene3D" id="1.10.287.610">
    <property type="entry name" value="Helix hairpin bin"/>
    <property type="match status" value="1"/>
</dbReference>
<protein>
    <recommendedName>
        <fullName evidence="3 14">DNA ligase</fullName>
        <ecNumber evidence="2 14">6.5.1.2</ecNumber>
    </recommendedName>
    <alternativeName>
        <fullName evidence="14">Polydeoxyribonucleotide synthase [NAD(+)]</fullName>
    </alternativeName>
</protein>
<comment type="catalytic activity">
    <reaction evidence="12 14 15">
        <text>NAD(+) + (deoxyribonucleotide)n-3'-hydroxyl + 5'-phospho-(deoxyribonucleotide)m = (deoxyribonucleotide)n+m + AMP + beta-nicotinamide D-nucleotide.</text>
        <dbReference type="EC" id="6.5.1.2"/>
    </reaction>
</comment>
<dbReference type="Pfam" id="PF14520">
    <property type="entry name" value="HHH_5"/>
    <property type="match status" value="1"/>
</dbReference>
<dbReference type="GO" id="GO:0003677">
    <property type="term" value="F:DNA binding"/>
    <property type="evidence" value="ECO:0007669"/>
    <property type="project" value="InterPro"/>
</dbReference>
<feature type="binding site" evidence="14">
    <location>
        <position position="290"/>
    </location>
    <ligand>
        <name>NAD(+)</name>
        <dbReference type="ChEBI" id="CHEBI:57540"/>
    </ligand>
</feature>
<dbReference type="Proteomes" id="UP000229757">
    <property type="component" value="Chromosome"/>
</dbReference>
<evidence type="ECO:0000256" key="5">
    <source>
        <dbReference type="ARBA" id="ARBA00022705"/>
    </source>
</evidence>
<feature type="binding site" evidence="14">
    <location>
        <position position="136"/>
    </location>
    <ligand>
        <name>NAD(+)</name>
        <dbReference type="ChEBI" id="CHEBI:57540"/>
    </ligand>
</feature>
<dbReference type="PANTHER" id="PTHR23389:SF9">
    <property type="entry name" value="DNA LIGASE"/>
    <property type="match status" value="1"/>
</dbReference>
<dbReference type="NCBIfam" id="TIGR00575">
    <property type="entry name" value="dnlj"/>
    <property type="match status" value="1"/>
</dbReference>
<dbReference type="InterPro" id="IPR013839">
    <property type="entry name" value="DNAligase_adenylation"/>
</dbReference>
<dbReference type="InterPro" id="IPR003583">
    <property type="entry name" value="Hlx-hairpin-Hlx_DNA-bd_motif"/>
</dbReference>
<evidence type="ECO:0000313" key="18">
    <source>
        <dbReference type="Proteomes" id="UP000229757"/>
    </source>
</evidence>
<dbReference type="RefSeq" id="WP_100257419.1">
    <property type="nucleotide sequence ID" value="NZ_CP011797.1"/>
</dbReference>
<evidence type="ECO:0000256" key="8">
    <source>
        <dbReference type="ARBA" id="ARBA00022833"/>
    </source>
</evidence>
<dbReference type="EMBL" id="CP011797">
    <property type="protein sequence ID" value="ATX77137.1"/>
    <property type="molecule type" value="Genomic_DNA"/>
</dbReference>
<comment type="function">
    <text evidence="1 14">DNA ligase that catalyzes the formation of phosphodiester linkages between 5'-phosphoryl and 3'-hydroxyl groups in double-stranded DNA using NAD as a coenzyme and as the energy source for the reaction. It is essential for DNA replication and repair of damaged DNA.</text>
</comment>
<dbReference type="GO" id="GO:0006281">
    <property type="term" value="P:DNA repair"/>
    <property type="evidence" value="ECO:0007669"/>
    <property type="project" value="UniProtKB-KW"/>
</dbReference>
<evidence type="ECO:0000256" key="7">
    <source>
        <dbReference type="ARBA" id="ARBA00022763"/>
    </source>
</evidence>
<keyword evidence="7 14" id="KW-0227">DNA damage</keyword>
<evidence type="ECO:0000256" key="12">
    <source>
        <dbReference type="ARBA" id="ARBA00034005"/>
    </source>
</evidence>
<dbReference type="PROSITE" id="PS50172">
    <property type="entry name" value="BRCT"/>
    <property type="match status" value="1"/>
</dbReference>
<name>A0A2K8KQY3_9GAMM</name>
<dbReference type="PROSITE" id="PS01055">
    <property type="entry name" value="DNA_LIGASE_N1"/>
    <property type="match status" value="1"/>
</dbReference>
<dbReference type="Gene3D" id="2.40.50.140">
    <property type="entry name" value="Nucleic acid-binding proteins"/>
    <property type="match status" value="1"/>
</dbReference>
<keyword evidence="8 14" id="KW-0862">Zinc</keyword>
<dbReference type="SUPFAM" id="SSF47781">
    <property type="entry name" value="RuvA domain 2-like"/>
    <property type="match status" value="1"/>
</dbReference>
<evidence type="ECO:0000256" key="13">
    <source>
        <dbReference type="ARBA" id="ARBA00060881"/>
    </source>
</evidence>
<dbReference type="GO" id="GO:0005829">
    <property type="term" value="C:cytosol"/>
    <property type="evidence" value="ECO:0007669"/>
    <property type="project" value="TreeGrafter"/>
</dbReference>
<dbReference type="SMART" id="SM00278">
    <property type="entry name" value="HhH1"/>
    <property type="match status" value="4"/>
</dbReference>
<evidence type="ECO:0000256" key="2">
    <source>
        <dbReference type="ARBA" id="ARBA00012722"/>
    </source>
</evidence>
<dbReference type="InterPro" id="IPR018239">
    <property type="entry name" value="DNA_ligase_AS"/>
</dbReference>
<feature type="binding site" evidence="14">
    <location>
        <position position="432"/>
    </location>
    <ligand>
        <name>Zn(2+)</name>
        <dbReference type="ChEBI" id="CHEBI:29105"/>
    </ligand>
</feature>
<evidence type="ECO:0000256" key="9">
    <source>
        <dbReference type="ARBA" id="ARBA00022842"/>
    </source>
</evidence>
<dbReference type="Pfam" id="PF03120">
    <property type="entry name" value="OB_DNA_ligase"/>
    <property type="match status" value="1"/>
</dbReference>
<keyword evidence="6 14" id="KW-0479">Metal-binding</keyword>
<dbReference type="InterPro" id="IPR001357">
    <property type="entry name" value="BRCT_dom"/>
</dbReference>
<dbReference type="Gene3D" id="1.10.150.20">
    <property type="entry name" value="5' to 3' exonuclease, C-terminal subdomain"/>
    <property type="match status" value="2"/>
</dbReference>
<dbReference type="FunFam" id="2.40.50.140:FF:000012">
    <property type="entry name" value="DNA ligase"/>
    <property type="match status" value="1"/>
</dbReference>
<keyword evidence="11 14" id="KW-0234">DNA repair</keyword>
<keyword evidence="9 14" id="KW-0460">Magnesium</keyword>
<feature type="binding site" evidence="14">
    <location>
        <position position="173"/>
    </location>
    <ligand>
        <name>NAD(+)</name>
        <dbReference type="ChEBI" id="CHEBI:57540"/>
    </ligand>
</feature>
<dbReference type="InterPro" id="IPR036420">
    <property type="entry name" value="BRCT_dom_sf"/>
</dbReference>
<accession>A0A2K8KQY3</accession>
<comment type="similarity">
    <text evidence="13 14">Belongs to the NAD-dependent DNA ligase family. LigA subfamily.</text>
</comment>
<evidence type="ECO:0000313" key="17">
    <source>
        <dbReference type="EMBL" id="ATX77137.1"/>
    </source>
</evidence>
<comment type="caution">
    <text evidence="14">Lacks conserved residue(s) required for the propagation of feature annotation.</text>
</comment>
<dbReference type="InterPro" id="IPR004149">
    <property type="entry name" value="Znf_DNAligase_C4"/>
</dbReference>
<dbReference type="InterPro" id="IPR041663">
    <property type="entry name" value="DisA/LigA_HHH"/>
</dbReference>
<dbReference type="EC" id="6.5.1.2" evidence="2 14"/>
<dbReference type="GO" id="GO:0003911">
    <property type="term" value="F:DNA ligase (NAD+) activity"/>
    <property type="evidence" value="ECO:0007669"/>
    <property type="project" value="UniProtKB-UniRule"/>
</dbReference>
<gene>
    <name evidence="14 17" type="primary">ligA</name>
    <name evidence="17" type="ORF">REIFOR_02002</name>
</gene>
<evidence type="ECO:0000256" key="10">
    <source>
        <dbReference type="ARBA" id="ARBA00023027"/>
    </source>
</evidence>
<evidence type="ECO:0000256" key="4">
    <source>
        <dbReference type="ARBA" id="ARBA00022598"/>
    </source>
</evidence>
<dbReference type="GO" id="GO:0046872">
    <property type="term" value="F:metal ion binding"/>
    <property type="evidence" value="ECO:0007669"/>
    <property type="project" value="UniProtKB-KW"/>
</dbReference>
<dbReference type="OrthoDB" id="9759736at2"/>
<evidence type="ECO:0000256" key="1">
    <source>
        <dbReference type="ARBA" id="ARBA00004067"/>
    </source>
</evidence>
<feature type="binding site" evidence="14">
    <location>
        <position position="113"/>
    </location>
    <ligand>
        <name>NAD(+)</name>
        <dbReference type="ChEBI" id="CHEBI:57540"/>
    </ligand>
</feature>
<feature type="binding site" evidence="14">
    <location>
        <position position="411"/>
    </location>
    <ligand>
        <name>Zn(2+)</name>
        <dbReference type="ChEBI" id="CHEBI:29105"/>
    </ligand>
</feature>
<dbReference type="PROSITE" id="PS01056">
    <property type="entry name" value="DNA_LIGASE_N2"/>
    <property type="match status" value="1"/>
</dbReference>
<dbReference type="CDD" id="cd00114">
    <property type="entry name" value="LIGANc"/>
    <property type="match status" value="1"/>
</dbReference>
<dbReference type="Pfam" id="PF01653">
    <property type="entry name" value="DNA_ligase_aden"/>
    <property type="match status" value="1"/>
</dbReference>
<dbReference type="InterPro" id="IPR012340">
    <property type="entry name" value="NA-bd_OB-fold"/>
</dbReference>
<comment type="cofactor">
    <cofactor evidence="14">
        <name>Mg(2+)</name>
        <dbReference type="ChEBI" id="CHEBI:18420"/>
    </cofactor>
    <cofactor evidence="14">
        <name>Mn(2+)</name>
        <dbReference type="ChEBI" id="CHEBI:29035"/>
    </cofactor>
</comment>
<keyword evidence="5 14" id="KW-0235">DNA replication</keyword>
<evidence type="ECO:0000256" key="14">
    <source>
        <dbReference type="HAMAP-Rule" id="MF_01588"/>
    </source>
</evidence>
<dbReference type="InterPro" id="IPR033136">
    <property type="entry name" value="DNA_ligase_CS"/>
</dbReference>
<evidence type="ECO:0000259" key="16">
    <source>
        <dbReference type="PROSITE" id="PS50172"/>
    </source>
</evidence>
<feature type="active site" description="N6-AMP-lysine intermediate" evidence="14">
    <location>
        <position position="115"/>
    </location>
</feature>
<dbReference type="InterPro" id="IPR010994">
    <property type="entry name" value="RuvA_2-like"/>
</dbReference>
<dbReference type="NCBIfam" id="NF005932">
    <property type="entry name" value="PRK07956.1"/>
    <property type="match status" value="1"/>
</dbReference>
<dbReference type="Gene3D" id="3.30.470.30">
    <property type="entry name" value="DNA ligase/mRNA capping enzyme"/>
    <property type="match status" value="1"/>
</dbReference>
<dbReference type="FunFam" id="3.30.470.30:FF:000001">
    <property type="entry name" value="DNA ligase"/>
    <property type="match status" value="1"/>
</dbReference>
<sequence>MSVVRTQYLELIEQLSRYDYEYYVLNESTVPDAEYDRLMLALTAIELDHPDWITPSSPSQRVAGQAAEGFVTVAHRVPMLSLDNAFSGEDLAAFVKRLQDRLNNPASIEFACEPKLDGIAVSLLYEQGQLVRGATRGDGSTGEDITSNVRTIRSIPLQLQGDDWPQELEVRGEIYMPKAGFERMNRLALARDEKVFVNPRNAASGSLRQLDSKLTALRPLEMCCYSVGYSAGGELPATQSELMAQFGRWGLNINAEQAVVQGIEGIEAYYQQLETRRDSLAYEIDGIVYKVNNFALQNRLGFVSRAPRWAIARKFPAQEEMTRLLAVEFQVGRTGALTPVARLEPVFVGGVTVSNATLHNMDEIERLDVRIGDRVIVHRAGDVIPKVARVVVADRPATAERIEVPAVCPECASKVERIEGESVMRCTGGIFCSAQRREALKHFVSRKALDIDGCGEKIIDALLSANLIHSASALFELQPAQLIGLERMGNKSVEKLLAAIEQSKHTSLARFLFALGIREVGETTARNLARYFATMDKLMAATEEQLLEVEDVGPKVAAHVVSYFSEPQNRVEVARLIALGVHWDDEVVSEQALLLSGQTWVVTGKIDQMSRDEAKDYLLRLGAKVAGSVSAKTTQVVAGPGAGSKLNKATELNIPVMDEADFIRWLTDQGLWQA</sequence>
<dbReference type="InterPro" id="IPR013840">
    <property type="entry name" value="DNAligase_N"/>
</dbReference>
<dbReference type="PANTHER" id="PTHR23389">
    <property type="entry name" value="CHROMOSOME TRANSMISSION FIDELITY FACTOR 18"/>
    <property type="match status" value="1"/>
</dbReference>